<name>A0ACC1R9W0_9HYPO</name>
<proteinExistence type="predicted"/>
<evidence type="ECO:0000313" key="1">
    <source>
        <dbReference type="EMBL" id="KAJ3502392.1"/>
    </source>
</evidence>
<evidence type="ECO:0000313" key="2">
    <source>
        <dbReference type="Proteomes" id="UP001148629"/>
    </source>
</evidence>
<comment type="caution">
    <text evidence="1">The sequence shown here is derived from an EMBL/GenBank/DDBJ whole genome shotgun (WGS) entry which is preliminary data.</text>
</comment>
<dbReference type="EMBL" id="JANRMS010005412">
    <property type="protein sequence ID" value="KAJ3502392.1"/>
    <property type="molecule type" value="Genomic_DNA"/>
</dbReference>
<keyword evidence="2" id="KW-1185">Reference proteome</keyword>
<protein>
    <submittedName>
        <fullName evidence="1">Uncharacterized protein</fullName>
    </submittedName>
</protein>
<accession>A0ACC1R9W0</accession>
<sequence length="119" mass="13419">MEPIIVHRDVTGVFPPLEPGHEARLTPCWSCLNAEINDNWDKFTVARNAESVLPVTWHLCACTSPTNWGKRCMPCHNGNKQMQVTVGAIYTRARTPAGSISQSSFHDIDHEDLEYIEQK</sequence>
<gene>
    <name evidence="1" type="ORF">NM208_g16736</name>
</gene>
<dbReference type="Proteomes" id="UP001148629">
    <property type="component" value="Unassembled WGS sequence"/>
</dbReference>
<organism evidence="1 2">
    <name type="scientific">Fusarium decemcellulare</name>
    <dbReference type="NCBI Taxonomy" id="57161"/>
    <lineage>
        <taxon>Eukaryota</taxon>
        <taxon>Fungi</taxon>
        <taxon>Dikarya</taxon>
        <taxon>Ascomycota</taxon>
        <taxon>Pezizomycotina</taxon>
        <taxon>Sordariomycetes</taxon>
        <taxon>Hypocreomycetidae</taxon>
        <taxon>Hypocreales</taxon>
        <taxon>Nectriaceae</taxon>
        <taxon>Fusarium</taxon>
        <taxon>Fusarium decemcellulare species complex</taxon>
    </lineage>
</organism>
<reference evidence="1" key="1">
    <citation type="submission" date="2022-08" db="EMBL/GenBank/DDBJ databases">
        <title>Genome Sequence of Fusarium decemcellulare.</title>
        <authorList>
            <person name="Buettner E."/>
        </authorList>
    </citation>
    <scope>NUCLEOTIDE SEQUENCE</scope>
    <source>
        <strain evidence="1">Babe19</strain>
    </source>
</reference>